<organism evidence="9 10">
    <name type="scientific">Brenneria goodwinii</name>
    <dbReference type="NCBI Taxonomy" id="1109412"/>
    <lineage>
        <taxon>Bacteria</taxon>
        <taxon>Pseudomonadati</taxon>
        <taxon>Pseudomonadota</taxon>
        <taxon>Gammaproteobacteria</taxon>
        <taxon>Enterobacterales</taxon>
        <taxon>Pectobacteriaceae</taxon>
        <taxon>Brenneria</taxon>
    </lineage>
</organism>
<protein>
    <recommendedName>
        <fullName evidence="2">site-specific DNA-methyltransferase (adenine-specific)</fullName>
        <ecNumber evidence="2">2.1.1.72</ecNumber>
    </recommendedName>
</protein>
<evidence type="ECO:0000313" key="9">
    <source>
        <dbReference type="EMBL" id="RLM27614.1"/>
    </source>
</evidence>
<feature type="domain" description="DNA methylase adenine-specific" evidence="8">
    <location>
        <begin position="119"/>
        <end position="376"/>
    </location>
</feature>
<dbReference type="PANTHER" id="PTHR42933">
    <property type="entry name" value="SLR6095 PROTEIN"/>
    <property type="match status" value="1"/>
</dbReference>
<gene>
    <name evidence="9" type="ORF">BIY26_05525</name>
</gene>
<proteinExistence type="inferred from homology"/>
<evidence type="ECO:0000256" key="6">
    <source>
        <dbReference type="ARBA" id="ARBA00022747"/>
    </source>
</evidence>
<dbReference type="Gene3D" id="3.40.50.150">
    <property type="entry name" value="Vaccinia Virus protein VP39"/>
    <property type="match status" value="1"/>
</dbReference>
<comment type="similarity">
    <text evidence="1">Belongs to the N(4)/N(6)-methyltransferase family.</text>
</comment>
<evidence type="ECO:0000256" key="5">
    <source>
        <dbReference type="ARBA" id="ARBA00022691"/>
    </source>
</evidence>
<evidence type="ECO:0000256" key="4">
    <source>
        <dbReference type="ARBA" id="ARBA00022679"/>
    </source>
</evidence>
<dbReference type="PANTHER" id="PTHR42933:SF1">
    <property type="entry name" value="SITE-SPECIFIC DNA-METHYLTRANSFERASE (ADENINE-SPECIFIC)"/>
    <property type="match status" value="1"/>
</dbReference>
<dbReference type="Proteomes" id="UP000285972">
    <property type="component" value="Unassembled WGS sequence"/>
</dbReference>
<dbReference type="SUPFAM" id="SSF53335">
    <property type="entry name" value="S-adenosyl-L-methionine-dependent methyltransferases"/>
    <property type="match status" value="1"/>
</dbReference>
<dbReference type="PRINTS" id="PR00507">
    <property type="entry name" value="N12N6MTFRASE"/>
</dbReference>
<dbReference type="GO" id="GO:0009307">
    <property type="term" value="P:DNA restriction-modification system"/>
    <property type="evidence" value="ECO:0007669"/>
    <property type="project" value="UniProtKB-KW"/>
</dbReference>
<dbReference type="GO" id="GO:0003677">
    <property type="term" value="F:DNA binding"/>
    <property type="evidence" value="ECO:0007669"/>
    <property type="project" value="InterPro"/>
</dbReference>
<evidence type="ECO:0000256" key="2">
    <source>
        <dbReference type="ARBA" id="ARBA00011900"/>
    </source>
</evidence>
<evidence type="ECO:0000313" key="10">
    <source>
        <dbReference type="Proteomes" id="UP000285972"/>
    </source>
</evidence>
<dbReference type="GO" id="GO:0032259">
    <property type="term" value="P:methylation"/>
    <property type="evidence" value="ECO:0007669"/>
    <property type="project" value="UniProtKB-KW"/>
</dbReference>
<dbReference type="InterPro" id="IPR051537">
    <property type="entry name" value="DNA_Adenine_Mtase"/>
</dbReference>
<dbReference type="GO" id="GO:0008170">
    <property type="term" value="F:N-methyltransferase activity"/>
    <property type="evidence" value="ECO:0007669"/>
    <property type="project" value="InterPro"/>
</dbReference>
<keyword evidence="3" id="KW-0489">Methyltransferase</keyword>
<dbReference type="Pfam" id="PF02384">
    <property type="entry name" value="N6_Mtase"/>
    <property type="match status" value="1"/>
</dbReference>
<name>A0AAE8EQD8_9GAMM</name>
<dbReference type="EMBL" id="MJLX01000010">
    <property type="protein sequence ID" value="RLM27614.1"/>
    <property type="molecule type" value="Genomic_DNA"/>
</dbReference>
<comment type="catalytic activity">
    <reaction evidence="7">
        <text>a 2'-deoxyadenosine in DNA + S-adenosyl-L-methionine = an N(6)-methyl-2'-deoxyadenosine in DNA + S-adenosyl-L-homocysteine + H(+)</text>
        <dbReference type="Rhea" id="RHEA:15197"/>
        <dbReference type="Rhea" id="RHEA-COMP:12418"/>
        <dbReference type="Rhea" id="RHEA-COMP:12419"/>
        <dbReference type="ChEBI" id="CHEBI:15378"/>
        <dbReference type="ChEBI" id="CHEBI:57856"/>
        <dbReference type="ChEBI" id="CHEBI:59789"/>
        <dbReference type="ChEBI" id="CHEBI:90615"/>
        <dbReference type="ChEBI" id="CHEBI:90616"/>
        <dbReference type="EC" id="2.1.1.72"/>
    </reaction>
</comment>
<dbReference type="InterPro" id="IPR029063">
    <property type="entry name" value="SAM-dependent_MTases_sf"/>
</dbReference>
<evidence type="ECO:0000256" key="7">
    <source>
        <dbReference type="ARBA" id="ARBA00047942"/>
    </source>
</evidence>
<comment type="caution">
    <text evidence="9">The sequence shown here is derived from an EMBL/GenBank/DDBJ whole genome shotgun (WGS) entry which is preliminary data.</text>
</comment>
<dbReference type="RefSeq" id="WP_121514195.1">
    <property type="nucleotide sequence ID" value="NZ_MJLX01000010.1"/>
</dbReference>
<accession>A0AAE8EQD8</accession>
<evidence type="ECO:0000259" key="8">
    <source>
        <dbReference type="Pfam" id="PF02384"/>
    </source>
</evidence>
<keyword evidence="6" id="KW-0680">Restriction system</keyword>
<feature type="non-terminal residue" evidence="9">
    <location>
        <position position="1"/>
    </location>
</feature>
<sequence>TAIDFHDRLRSIKVTEKQKPIFIAGILIALEDKDFSRDYINLTSFSNIILSLTNAIDNVLDDSDISRNKRDNIKASFRSIGQNEKLSQIPIGCDYSISWYIEQLEMKIKPMMNNADSSLDALGVFYHEFVKYSGGDGSGLGIVLTPQHLTEFMCDLAEINEDSYVADICCGSASFLVSAMNKMFHKTSDPKKYENIRKHQLHGIELDPDLYVLAIANMIIRRDGKSNIIHGDCFNSKTIKKLQDAAKFRIDENGNVVEDNVGLTAGLLNPPYSQKDLVELEFVEQLLNILVKNSKAAVVVPMSCAIGTKFKDVRKRLFEKHTLKAVFSMPDDIFYPTGTNVCVMVWEAHKAHDEKVKTFFGYCKDDGFIKRKKLGRVDVYNQWDKIKSQWLSLYKNSEEVDGLSAKKTVTHKDEWLAEAYMKTDYTKLTQDDFEKSVRDYFSYLVKEGKIHEG</sequence>
<keyword evidence="5" id="KW-0949">S-adenosyl-L-methionine</keyword>
<dbReference type="AlphaFoldDB" id="A0AAE8EQD8"/>
<dbReference type="EC" id="2.1.1.72" evidence="2"/>
<reference evidence="9 10" key="1">
    <citation type="submission" date="2016-09" db="EMBL/GenBank/DDBJ databases">
        <authorList>
            <person name="Doonan J."/>
            <person name="Pachebat J.A."/>
            <person name="Golyshin P.N."/>
            <person name="Denman S."/>
            <person name="Mcdonald J.E."/>
        </authorList>
    </citation>
    <scope>NUCLEOTIDE SEQUENCE [LARGE SCALE GENOMIC DNA]</scope>
    <source>
        <strain evidence="9 10">FRB141</strain>
    </source>
</reference>
<evidence type="ECO:0000256" key="1">
    <source>
        <dbReference type="ARBA" id="ARBA00006594"/>
    </source>
</evidence>
<keyword evidence="4" id="KW-0808">Transferase</keyword>
<dbReference type="InterPro" id="IPR003356">
    <property type="entry name" value="DNA_methylase_A-5"/>
</dbReference>
<evidence type="ECO:0000256" key="3">
    <source>
        <dbReference type="ARBA" id="ARBA00022603"/>
    </source>
</evidence>
<dbReference type="GO" id="GO:0009007">
    <property type="term" value="F:site-specific DNA-methyltransferase (adenine-specific) activity"/>
    <property type="evidence" value="ECO:0007669"/>
    <property type="project" value="UniProtKB-EC"/>
</dbReference>